<reference evidence="2" key="1">
    <citation type="submission" date="2018-05" db="EMBL/GenBank/DDBJ databases">
        <authorList>
            <person name="Lanie J.A."/>
            <person name="Ng W.-L."/>
            <person name="Kazmierczak K.M."/>
            <person name="Andrzejewski T.M."/>
            <person name="Davidsen T.M."/>
            <person name="Wayne K.J."/>
            <person name="Tettelin H."/>
            <person name="Glass J.I."/>
            <person name="Rusch D."/>
            <person name="Podicherti R."/>
            <person name="Tsui H.-C.T."/>
            <person name="Winkler M.E."/>
        </authorList>
    </citation>
    <scope>NUCLEOTIDE SEQUENCE</scope>
</reference>
<dbReference type="EMBL" id="UINC01085684">
    <property type="protein sequence ID" value="SVC33469.1"/>
    <property type="molecule type" value="Genomic_DNA"/>
</dbReference>
<proteinExistence type="predicted"/>
<name>A0A382LA12_9ZZZZ</name>
<feature type="compositionally biased region" description="Polar residues" evidence="1">
    <location>
        <begin position="26"/>
        <end position="36"/>
    </location>
</feature>
<gene>
    <name evidence="2" type="ORF">METZ01_LOCUS286323</name>
</gene>
<evidence type="ECO:0000256" key="1">
    <source>
        <dbReference type="SAM" id="MobiDB-lite"/>
    </source>
</evidence>
<organism evidence="2">
    <name type="scientific">marine metagenome</name>
    <dbReference type="NCBI Taxonomy" id="408172"/>
    <lineage>
        <taxon>unclassified sequences</taxon>
        <taxon>metagenomes</taxon>
        <taxon>ecological metagenomes</taxon>
    </lineage>
</organism>
<dbReference type="AlphaFoldDB" id="A0A382LA12"/>
<sequence>MSFGGVSDAEGRTRTDTGQGPLDFESSASTNFTTPAKTEPILAYVAQNRQEENSSESIGSHYCLFG</sequence>
<protein>
    <submittedName>
        <fullName evidence="2">Uncharacterized protein</fullName>
    </submittedName>
</protein>
<feature type="region of interest" description="Disordered" evidence="1">
    <location>
        <begin position="1"/>
        <end position="36"/>
    </location>
</feature>
<accession>A0A382LA12</accession>
<evidence type="ECO:0000313" key="2">
    <source>
        <dbReference type="EMBL" id="SVC33469.1"/>
    </source>
</evidence>